<organism evidence="2 3">
    <name type="scientific">Salipiger mangrovisoli</name>
    <dbReference type="NCBI Taxonomy" id="2865933"/>
    <lineage>
        <taxon>Bacteria</taxon>
        <taxon>Pseudomonadati</taxon>
        <taxon>Pseudomonadota</taxon>
        <taxon>Alphaproteobacteria</taxon>
        <taxon>Rhodobacterales</taxon>
        <taxon>Roseobacteraceae</taxon>
        <taxon>Salipiger</taxon>
    </lineage>
</organism>
<evidence type="ECO:0000256" key="1">
    <source>
        <dbReference type="SAM" id="SignalP"/>
    </source>
</evidence>
<dbReference type="EMBL" id="JADFFK010000010">
    <property type="protein sequence ID" value="MBE9638071.1"/>
    <property type="molecule type" value="Genomic_DNA"/>
</dbReference>
<gene>
    <name evidence="2" type="ORF">IQ782_14540</name>
</gene>
<accession>A0ABR9X3I7</accession>
<name>A0ABR9X3I7_9RHOB</name>
<comment type="caution">
    <text evidence="2">The sequence shown here is derived from an EMBL/GenBank/DDBJ whole genome shotgun (WGS) entry which is preliminary data.</text>
</comment>
<dbReference type="RefSeq" id="WP_194135380.1">
    <property type="nucleotide sequence ID" value="NZ_JADFFK010000010.1"/>
</dbReference>
<feature type="signal peptide" evidence="1">
    <location>
        <begin position="1"/>
        <end position="20"/>
    </location>
</feature>
<sequence length="211" mass="22226">MRHLLTALLLSLLPGPPAAAQDSAGDGAPPLIDETFLTGRSFVSLAPPPEPASVWVCVGADSGGGTRLVRPEADTLAASLTQTWIATARCDAGVSQVRITGPAGVRRQTFPIGRRYVDGTAEIQGHDPQAVVAHCRRWYQSLRAACDGDLDAPGCAAEQERRFSFGPGAPLPESPAITIAASCVNGELGQRALEPRLELRCLREESCLSAF</sequence>
<feature type="chain" id="PRO_5045284779" description="Secreted protein" evidence="1">
    <location>
        <begin position="21"/>
        <end position="211"/>
    </location>
</feature>
<evidence type="ECO:0000313" key="2">
    <source>
        <dbReference type="EMBL" id="MBE9638071.1"/>
    </source>
</evidence>
<keyword evidence="1" id="KW-0732">Signal</keyword>
<dbReference type="Proteomes" id="UP000607796">
    <property type="component" value="Unassembled WGS sequence"/>
</dbReference>
<evidence type="ECO:0000313" key="3">
    <source>
        <dbReference type="Proteomes" id="UP000607796"/>
    </source>
</evidence>
<proteinExistence type="predicted"/>
<reference evidence="2 3" key="1">
    <citation type="journal article" date="2021" name="Int. J. Syst. Evol. Microbiol.">
        <title>Salipiger mangrovisoli sp. nov., isolated from mangrove soil and the proposal for the reclassification of Paraphaeobacter pallidus as Salipiger pallidus comb. nov.</title>
        <authorList>
            <person name="Du J."/>
            <person name="Liu Y."/>
            <person name="Pei T."/>
            <person name="Deng M.R."/>
            <person name="Zhu H."/>
        </authorList>
    </citation>
    <scope>NUCLEOTIDE SEQUENCE [LARGE SCALE GENOMIC DNA]</scope>
    <source>
        <strain evidence="2 3">6D45A</strain>
    </source>
</reference>
<evidence type="ECO:0008006" key="4">
    <source>
        <dbReference type="Google" id="ProtNLM"/>
    </source>
</evidence>
<protein>
    <recommendedName>
        <fullName evidence="4">Secreted protein</fullName>
    </recommendedName>
</protein>
<keyword evidence="3" id="KW-1185">Reference proteome</keyword>